<organism evidence="2 3">
    <name type="scientific">Methanoplanus endosymbiosus</name>
    <dbReference type="NCBI Taxonomy" id="33865"/>
    <lineage>
        <taxon>Archaea</taxon>
        <taxon>Methanobacteriati</taxon>
        <taxon>Methanobacteriota</taxon>
        <taxon>Stenosarchaea group</taxon>
        <taxon>Methanomicrobia</taxon>
        <taxon>Methanomicrobiales</taxon>
        <taxon>Methanomicrobiaceae</taxon>
        <taxon>Methanoplanus</taxon>
    </lineage>
</organism>
<dbReference type="GeneID" id="74307072"/>
<dbReference type="AlphaFoldDB" id="A0A9E7PTB8"/>
<dbReference type="EMBL" id="CP096115">
    <property type="protein sequence ID" value="UUX93517.1"/>
    <property type="molecule type" value="Genomic_DNA"/>
</dbReference>
<name>A0A9E7PTB8_9EURY</name>
<evidence type="ECO:0000313" key="3">
    <source>
        <dbReference type="Proteomes" id="UP001060368"/>
    </source>
</evidence>
<protein>
    <submittedName>
        <fullName evidence="2">Uncharacterized protein</fullName>
    </submittedName>
</protein>
<proteinExistence type="predicted"/>
<dbReference type="RefSeq" id="WP_257743654.1">
    <property type="nucleotide sequence ID" value="NZ_CP096115.1"/>
</dbReference>
<keyword evidence="3" id="KW-1185">Reference proteome</keyword>
<sequence length="385" mass="44221">MDTIYWLRANFPKAKPEKSVARSSIRHLKKIEKGQLFSKDLSQMRAAEGRWYESLIYEMVLDISRKTDSIKYVIKKGADAPFPPENVVMGQNGLYYSNRGDINVRGNGQDIAEFDIMLIDDQDRVCFAEIVTSASDLKDMEEEVKYKKALLGYLYGQVIVPFILFSSVDISRSSIMRRLVRETESALIITLPVEDIKTQIKPASIRGVPRKPISHPKALDLAKIPVKRPFDYKKLHDQKRDRLVGLMMAEKPMSEIMKRDEIPPVSKKVILGALYPSGIRALMRDRTFSMKGQVYDYGMVVRDFSKVVLAVDIPDYEPVIYLRSKKKNEYLKVVRKKSGELKVESKRTPQMTGFYIWLEDLSPSLGAKVTEYYADYFLCMPGQKK</sequence>
<evidence type="ECO:0000256" key="1">
    <source>
        <dbReference type="SAM" id="Phobius"/>
    </source>
</evidence>
<accession>A0A9E7PTB8</accession>
<keyword evidence="1" id="KW-0812">Transmembrane</keyword>
<dbReference type="Proteomes" id="UP001060368">
    <property type="component" value="Chromosome"/>
</dbReference>
<reference evidence="2" key="1">
    <citation type="submission" date="2022-04" db="EMBL/GenBank/DDBJ databases">
        <title>Complete genome of Methanoplanus endosymbiosus DSM 3599.</title>
        <authorList>
            <person name="Chen S.-C."/>
            <person name="You Y.-T."/>
            <person name="Zhou Y.-Z."/>
            <person name="Lai M.-C."/>
        </authorList>
    </citation>
    <scope>NUCLEOTIDE SEQUENCE</scope>
    <source>
        <strain evidence="2">DSM 3599</strain>
    </source>
</reference>
<evidence type="ECO:0000313" key="2">
    <source>
        <dbReference type="EMBL" id="UUX93517.1"/>
    </source>
</evidence>
<dbReference type="KEGG" id="mend:L6E24_05210"/>
<gene>
    <name evidence="2" type="ORF">L6E24_05210</name>
</gene>
<keyword evidence="1" id="KW-1133">Transmembrane helix</keyword>
<feature type="transmembrane region" description="Helical" evidence="1">
    <location>
        <begin position="150"/>
        <end position="168"/>
    </location>
</feature>
<keyword evidence="1" id="KW-0472">Membrane</keyword>